<evidence type="ECO:0000313" key="4">
    <source>
        <dbReference type="Proteomes" id="UP000295341"/>
    </source>
</evidence>
<dbReference type="Pfam" id="PF01578">
    <property type="entry name" value="Cytochrom_C_asm"/>
    <property type="match status" value="1"/>
</dbReference>
<reference evidence="3 4" key="1">
    <citation type="submission" date="2019-03" db="EMBL/GenBank/DDBJ databases">
        <title>Genomic Encyclopedia of Type Strains, Phase IV (KMG-IV): sequencing the most valuable type-strain genomes for metagenomic binning, comparative biology and taxonomic classification.</title>
        <authorList>
            <person name="Goeker M."/>
        </authorList>
    </citation>
    <scope>NUCLEOTIDE SEQUENCE [LARGE SCALE GENOMIC DNA]</scope>
    <source>
        <strain evidence="3 4">DSM 26377</strain>
    </source>
</reference>
<name>A0A4V3F630_9GAMM</name>
<dbReference type="Proteomes" id="UP000295341">
    <property type="component" value="Unassembled WGS sequence"/>
</dbReference>
<protein>
    <submittedName>
        <fullName evidence="3">ABC-type uncharacterized transport system permease subunit</fullName>
    </submittedName>
</protein>
<feature type="transmembrane region" description="Helical" evidence="1">
    <location>
        <begin position="121"/>
        <end position="142"/>
    </location>
</feature>
<keyword evidence="1" id="KW-0472">Membrane</keyword>
<dbReference type="OrthoDB" id="9780793at2"/>
<accession>A0A4V3F630</accession>
<evidence type="ECO:0000256" key="1">
    <source>
        <dbReference type="SAM" id="Phobius"/>
    </source>
</evidence>
<keyword evidence="4" id="KW-1185">Reference proteome</keyword>
<feature type="transmembrane region" description="Helical" evidence="1">
    <location>
        <begin position="168"/>
        <end position="191"/>
    </location>
</feature>
<comment type="caution">
    <text evidence="3">The sequence shown here is derived from an EMBL/GenBank/DDBJ whole genome shotgun (WGS) entry which is preliminary data.</text>
</comment>
<feature type="transmembrane region" description="Helical" evidence="1">
    <location>
        <begin position="203"/>
        <end position="221"/>
    </location>
</feature>
<dbReference type="EMBL" id="SOBT01000008">
    <property type="protein sequence ID" value="TDU31156.1"/>
    <property type="molecule type" value="Genomic_DNA"/>
</dbReference>
<feature type="domain" description="Cytochrome c assembly protein" evidence="2">
    <location>
        <begin position="57"/>
        <end position="254"/>
    </location>
</feature>
<keyword evidence="1" id="KW-0812">Transmembrane</keyword>
<feature type="transmembrane region" description="Helical" evidence="1">
    <location>
        <begin position="30"/>
        <end position="48"/>
    </location>
</feature>
<dbReference type="RefSeq" id="WP_133879766.1">
    <property type="nucleotide sequence ID" value="NZ_MWIN01000022.1"/>
</dbReference>
<dbReference type="GO" id="GO:0020037">
    <property type="term" value="F:heme binding"/>
    <property type="evidence" value="ECO:0007669"/>
    <property type="project" value="InterPro"/>
</dbReference>
<evidence type="ECO:0000313" key="3">
    <source>
        <dbReference type="EMBL" id="TDU31156.1"/>
    </source>
</evidence>
<feature type="transmembrane region" description="Helical" evidence="1">
    <location>
        <begin position="81"/>
        <end position="101"/>
    </location>
</feature>
<dbReference type="InterPro" id="IPR052372">
    <property type="entry name" value="YpjD/HemX"/>
</dbReference>
<dbReference type="AlphaFoldDB" id="A0A4V3F630"/>
<gene>
    <name evidence="3" type="ORF">DFR24_0515</name>
</gene>
<sequence>MIALSLSTLSLAAYFAAAYAQWNWNGRPAWLVPIGILLHFGALALSLIHEGNLRIGVTEAASLFAWQSALLLWLFSFREPIAINGVAVYPLAGLFAIWATLVPSPVSTVQVSEWQVSVHVLMSLLSAGLLTLAAVQSVALAVQDRLLHRHRVAPAGGRMPALQTMERVLFQLIAVGFGLLSLTLLSGLWFVHDWMAQHLAHKTILSITAWLIFGTLLWGRWRHGWRGRTAIRWALAGYVTLILAYFGSKLILEQIFGKHWV</sequence>
<evidence type="ECO:0000259" key="2">
    <source>
        <dbReference type="Pfam" id="PF01578"/>
    </source>
</evidence>
<keyword evidence="1" id="KW-1133">Transmembrane helix</keyword>
<dbReference type="PANTHER" id="PTHR38034:SF1">
    <property type="entry name" value="INNER MEMBRANE PROTEIN YPJD"/>
    <property type="match status" value="1"/>
</dbReference>
<dbReference type="PANTHER" id="PTHR38034">
    <property type="entry name" value="INNER MEMBRANE PROTEIN YPJD"/>
    <property type="match status" value="1"/>
</dbReference>
<dbReference type="InterPro" id="IPR002541">
    <property type="entry name" value="Cyt_c_assembly"/>
</dbReference>
<organism evidence="3 4">
    <name type="scientific">Panacagrimonas perspica</name>
    <dbReference type="NCBI Taxonomy" id="381431"/>
    <lineage>
        <taxon>Bacteria</taxon>
        <taxon>Pseudomonadati</taxon>
        <taxon>Pseudomonadota</taxon>
        <taxon>Gammaproteobacteria</taxon>
        <taxon>Nevskiales</taxon>
        <taxon>Nevskiaceae</taxon>
        <taxon>Panacagrimonas</taxon>
    </lineage>
</organism>
<proteinExistence type="predicted"/>
<feature type="transmembrane region" description="Helical" evidence="1">
    <location>
        <begin position="233"/>
        <end position="252"/>
    </location>
</feature>
<dbReference type="GO" id="GO:0017004">
    <property type="term" value="P:cytochrome complex assembly"/>
    <property type="evidence" value="ECO:0007669"/>
    <property type="project" value="InterPro"/>
</dbReference>